<dbReference type="EMBL" id="VRMN01000005">
    <property type="protein sequence ID" value="KAA8494215.1"/>
    <property type="molecule type" value="Genomic_DNA"/>
</dbReference>
<sequence>MVAFAGASATFVGLGSARVVEARCRRNRVCWKPACGAPRTGRSTLAAAQRDEDELDGQRQTQQERQRASSASPQPAKKMAVPDELEVERIIEEFYHVPHHIHSAKECDPYEGQQQCWEKLNAVPLEDDRRLGESV</sequence>
<keyword evidence="3" id="KW-1185">Reference proteome</keyword>
<evidence type="ECO:0000313" key="3">
    <source>
        <dbReference type="Proteomes" id="UP000324585"/>
    </source>
</evidence>
<organism evidence="2 3">
    <name type="scientific">Porphyridium purpureum</name>
    <name type="common">Red alga</name>
    <name type="synonym">Porphyridium cruentum</name>
    <dbReference type="NCBI Taxonomy" id="35688"/>
    <lineage>
        <taxon>Eukaryota</taxon>
        <taxon>Rhodophyta</taxon>
        <taxon>Bangiophyceae</taxon>
        <taxon>Porphyridiales</taxon>
        <taxon>Porphyridiaceae</taxon>
        <taxon>Porphyridium</taxon>
    </lineage>
</organism>
<reference evidence="3" key="1">
    <citation type="journal article" date="2019" name="Nat. Commun.">
        <title>Expansion of phycobilisome linker gene families in mesophilic red algae.</title>
        <authorList>
            <person name="Lee J."/>
            <person name="Kim D."/>
            <person name="Bhattacharya D."/>
            <person name="Yoon H.S."/>
        </authorList>
    </citation>
    <scope>NUCLEOTIDE SEQUENCE [LARGE SCALE GENOMIC DNA]</scope>
    <source>
        <strain evidence="3">CCMP 1328</strain>
    </source>
</reference>
<evidence type="ECO:0000313" key="2">
    <source>
        <dbReference type="EMBL" id="KAA8494215.1"/>
    </source>
</evidence>
<evidence type="ECO:0000256" key="1">
    <source>
        <dbReference type="SAM" id="MobiDB-lite"/>
    </source>
</evidence>
<dbReference type="AlphaFoldDB" id="A0A5J4YSK2"/>
<feature type="region of interest" description="Disordered" evidence="1">
    <location>
        <begin position="36"/>
        <end position="83"/>
    </location>
</feature>
<protein>
    <submittedName>
        <fullName evidence="2">Uncharacterized protein</fullName>
    </submittedName>
</protein>
<gene>
    <name evidence="2" type="ORF">FVE85_4190</name>
</gene>
<comment type="caution">
    <text evidence="2">The sequence shown here is derived from an EMBL/GenBank/DDBJ whole genome shotgun (WGS) entry which is preliminary data.</text>
</comment>
<dbReference type="Proteomes" id="UP000324585">
    <property type="component" value="Unassembled WGS sequence"/>
</dbReference>
<accession>A0A5J4YSK2</accession>
<proteinExistence type="predicted"/>
<name>A0A5J4YSK2_PORPP</name>